<dbReference type="InterPro" id="IPR032710">
    <property type="entry name" value="NTF2-like_dom_sf"/>
</dbReference>
<evidence type="ECO:0000256" key="11">
    <source>
        <dbReference type="ARBA" id="ARBA00022729"/>
    </source>
</evidence>
<evidence type="ECO:0000256" key="9">
    <source>
        <dbReference type="ARBA" id="ARBA00022553"/>
    </source>
</evidence>
<organism evidence="26 27">
    <name type="scientific">Clarias magur</name>
    <name type="common">Asian catfish</name>
    <name type="synonym">Macropteronotus magur</name>
    <dbReference type="NCBI Taxonomy" id="1594786"/>
    <lineage>
        <taxon>Eukaryota</taxon>
        <taxon>Metazoa</taxon>
        <taxon>Chordata</taxon>
        <taxon>Craniata</taxon>
        <taxon>Vertebrata</taxon>
        <taxon>Euteleostomi</taxon>
        <taxon>Actinopterygii</taxon>
        <taxon>Neopterygii</taxon>
        <taxon>Teleostei</taxon>
        <taxon>Ostariophysi</taxon>
        <taxon>Siluriformes</taxon>
        <taxon>Clariidae</taxon>
        <taxon>Clarias</taxon>
    </lineage>
</organism>
<dbReference type="InterPro" id="IPR029058">
    <property type="entry name" value="AB_hydrolase_fold"/>
</dbReference>
<evidence type="ECO:0000256" key="17">
    <source>
        <dbReference type="ARBA" id="ARBA00023136"/>
    </source>
</evidence>
<keyword evidence="18" id="KW-1015">Disulfide bond</keyword>
<dbReference type="FunFam" id="1.10.510.10:FF:000001">
    <property type="entry name" value="Calcium/calmodulin-dependent protein kinase type II subunit delta"/>
    <property type="match status" value="1"/>
</dbReference>
<feature type="compositionally biased region" description="Basic and acidic residues" evidence="24">
    <location>
        <begin position="301"/>
        <end position="310"/>
    </location>
</feature>
<feature type="region of interest" description="Disordered" evidence="24">
    <location>
        <begin position="294"/>
        <end position="321"/>
    </location>
</feature>
<evidence type="ECO:0000256" key="13">
    <source>
        <dbReference type="ARBA" id="ARBA00022801"/>
    </source>
</evidence>
<dbReference type="GO" id="GO:0005615">
    <property type="term" value="C:extracellular space"/>
    <property type="evidence" value="ECO:0007669"/>
    <property type="project" value="UniProtKB-ARBA"/>
</dbReference>
<evidence type="ECO:0000256" key="8">
    <source>
        <dbReference type="ARBA" id="ARBA00022527"/>
    </source>
</evidence>
<comment type="similarity">
    <text evidence="4">Belongs to the AB hydrolase superfamily. Lipase family.</text>
</comment>
<evidence type="ECO:0000256" key="3">
    <source>
        <dbReference type="ARBA" id="ARBA00005354"/>
    </source>
</evidence>
<dbReference type="Pfam" id="PF00069">
    <property type="entry name" value="Pkinase"/>
    <property type="match status" value="1"/>
</dbReference>
<keyword evidence="10" id="KW-0808">Transferase</keyword>
<dbReference type="PANTHER" id="PTHR24347">
    <property type="entry name" value="SERINE/THREONINE-PROTEIN KINASE"/>
    <property type="match status" value="1"/>
</dbReference>
<evidence type="ECO:0000256" key="22">
    <source>
        <dbReference type="ARBA" id="ARBA00048637"/>
    </source>
</evidence>
<evidence type="ECO:0000256" key="14">
    <source>
        <dbReference type="ARBA" id="ARBA00022860"/>
    </source>
</evidence>
<comment type="catalytic activity">
    <reaction evidence="20">
        <text>L-threonyl-[protein] + ATP = O-phospho-L-threonyl-[protein] + ADP + H(+)</text>
        <dbReference type="Rhea" id="RHEA:46608"/>
        <dbReference type="Rhea" id="RHEA-COMP:11060"/>
        <dbReference type="Rhea" id="RHEA-COMP:11605"/>
        <dbReference type="ChEBI" id="CHEBI:15378"/>
        <dbReference type="ChEBI" id="CHEBI:30013"/>
        <dbReference type="ChEBI" id="CHEBI:30616"/>
        <dbReference type="ChEBI" id="CHEBI:61977"/>
        <dbReference type="ChEBI" id="CHEBI:456216"/>
        <dbReference type="EC" id="2.7.11.17"/>
    </reaction>
</comment>
<dbReference type="GO" id="GO:0008201">
    <property type="term" value="F:heparin binding"/>
    <property type="evidence" value="ECO:0007669"/>
    <property type="project" value="UniProtKB-ARBA"/>
</dbReference>
<evidence type="ECO:0000256" key="2">
    <source>
        <dbReference type="ARBA" id="ARBA00004613"/>
    </source>
</evidence>
<dbReference type="CDD" id="cd00707">
    <property type="entry name" value="Pancreat_lipase_like"/>
    <property type="match status" value="1"/>
</dbReference>
<evidence type="ECO:0000256" key="5">
    <source>
        <dbReference type="ARBA" id="ARBA00012434"/>
    </source>
</evidence>
<evidence type="ECO:0000256" key="4">
    <source>
        <dbReference type="ARBA" id="ARBA00010701"/>
    </source>
</evidence>
<keyword evidence="17" id="KW-0472">Membrane</keyword>
<dbReference type="GO" id="GO:0004620">
    <property type="term" value="F:phospholipase activity"/>
    <property type="evidence" value="ECO:0007669"/>
    <property type="project" value="UniProtKB-ARBA"/>
</dbReference>
<dbReference type="EC" id="2.7.11.17" evidence="5"/>
<dbReference type="Gene3D" id="6.10.140.620">
    <property type="match status" value="1"/>
</dbReference>
<evidence type="ECO:0000256" key="19">
    <source>
        <dbReference type="ARBA" id="ARBA00023180"/>
    </source>
</evidence>
<dbReference type="Gene3D" id="3.40.50.1820">
    <property type="entry name" value="alpha/beta hydrolase"/>
    <property type="match status" value="1"/>
</dbReference>
<dbReference type="InterPro" id="IPR013543">
    <property type="entry name" value="Ca/CaM-dep_prot_kinase-assoc"/>
</dbReference>
<evidence type="ECO:0000256" key="1">
    <source>
        <dbReference type="ARBA" id="ARBA00004236"/>
    </source>
</evidence>
<comment type="caution">
    <text evidence="26">The sequence shown here is derived from an EMBL/GenBank/DDBJ whole genome shotgun (WGS) entry which is preliminary data.</text>
</comment>
<dbReference type="GO" id="GO:0005516">
    <property type="term" value="F:calmodulin binding"/>
    <property type="evidence" value="ECO:0007669"/>
    <property type="project" value="UniProtKB-KW"/>
</dbReference>
<dbReference type="SUPFAM" id="SSF53474">
    <property type="entry name" value="alpha/beta-Hydrolases"/>
    <property type="match status" value="1"/>
</dbReference>
<evidence type="ECO:0000313" key="26">
    <source>
        <dbReference type="EMBL" id="KAF5894322.1"/>
    </source>
</evidence>
<keyword evidence="7" id="KW-0964">Secreted</keyword>
<dbReference type="GO" id="GO:0004683">
    <property type="term" value="F:calcium/calmodulin-dependent protein kinase activity"/>
    <property type="evidence" value="ECO:0007669"/>
    <property type="project" value="UniProtKB-EC"/>
</dbReference>
<keyword evidence="6" id="KW-1003">Cell membrane</keyword>
<protein>
    <recommendedName>
        <fullName evidence="5">calcium/calmodulin-dependent protein kinase</fullName>
        <ecNumber evidence="5">2.7.11.17</ecNumber>
    </recommendedName>
</protein>
<dbReference type="Gene3D" id="1.10.510.10">
    <property type="entry name" value="Transferase(Phosphotransferase) domain 1"/>
    <property type="match status" value="1"/>
</dbReference>
<dbReference type="SUPFAM" id="SSF54427">
    <property type="entry name" value="NTF2-like"/>
    <property type="match status" value="1"/>
</dbReference>
<dbReference type="PRINTS" id="PR00821">
    <property type="entry name" value="TAGLIPASE"/>
</dbReference>
<evidence type="ECO:0000256" key="20">
    <source>
        <dbReference type="ARBA" id="ARBA00047307"/>
    </source>
</evidence>
<evidence type="ECO:0000256" key="23">
    <source>
        <dbReference type="ARBA" id="ARBA00049600"/>
    </source>
</evidence>
<dbReference type="OrthoDB" id="199913at2759"/>
<dbReference type="InterPro" id="IPR013818">
    <property type="entry name" value="Lipase"/>
</dbReference>
<dbReference type="SUPFAM" id="SSF56112">
    <property type="entry name" value="Protein kinase-like (PK-like)"/>
    <property type="match status" value="1"/>
</dbReference>
<keyword evidence="8" id="KW-0723">Serine/threonine-protein kinase</keyword>
<dbReference type="InterPro" id="IPR033906">
    <property type="entry name" value="Lipase_N"/>
</dbReference>
<dbReference type="GO" id="GO:0005524">
    <property type="term" value="F:ATP binding"/>
    <property type="evidence" value="ECO:0007669"/>
    <property type="project" value="InterPro"/>
</dbReference>
<dbReference type="PROSITE" id="PS00108">
    <property type="entry name" value="PROTEIN_KINASE_ST"/>
    <property type="match status" value="1"/>
</dbReference>
<name>A0A8J4UG27_CLAMG</name>
<dbReference type="GO" id="GO:0005886">
    <property type="term" value="C:plasma membrane"/>
    <property type="evidence" value="ECO:0007669"/>
    <property type="project" value="UniProtKB-SubCell"/>
</dbReference>
<evidence type="ECO:0000256" key="16">
    <source>
        <dbReference type="ARBA" id="ARBA00023098"/>
    </source>
</evidence>
<accession>A0A8J4UG27</accession>
<keyword evidence="13" id="KW-0378">Hydrolase</keyword>
<evidence type="ECO:0000256" key="12">
    <source>
        <dbReference type="ARBA" id="ARBA00022777"/>
    </source>
</evidence>
<dbReference type="SMART" id="SM00220">
    <property type="entry name" value="S_TKc"/>
    <property type="match status" value="1"/>
</dbReference>
<evidence type="ECO:0000259" key="25">
    <source>
        <dbReference type="PROSITE" id="PS50011"/>
    </source>
</evidence>
<reference evidence="26" key="1">
    <citation type="submission" date="2020-07" db="EMBL/GenBank/DDBJ databases">
        <title>Clarias magur genome sequencing, assembly and annotation.</title>
        <authorList>
            <person name="Kushwaha B."/>
            <person name="Kumar R."/>
            <person name="Das P."/>
            <person name="Joshi C.G."/>
            <person name="Kumar D."/>
            <person name="Nagpure N.S."/>
            <person name="Pandey M."/>
            <person name="Agarwal S."/>
            <person name="Srivastava S."/>
            <person name="Singh M."/>
            <person name="Sahoo L."/>
            <person name="Jayasankar P."/>
            <person name="Meher P.K."/>
            <person name="Koringa P.G."/>
            <person name="Iquebal M.A."/>
            <person name="Das S.P."/>
            <person name="Bit A."/>
            <person name="Patnaik S."/>
            <person name="Patel N."/>
            <person name="Shah T.M."/>
            <person name="Hinsu A."/>
            <person name="Jena J.K."/>
        </authorList>
    </citation>
    <scope>NUCLEOTIDE SEQUENCE</scope>
    <source>
        <strain evidence="26">CIFAMagur01</strain>
        <tissue evidence="26">Testis</tissue>
    </source>
</reference>
<evidence type="ECO:0000256" key="6">
    <source>
        <dbReference type="ARBA" id="ARBA00022475"/>
    </source>
</evidence>
<dbReference type="GO" id="GO:0016042">
    <property type="term" value="P:lipid catabolic process"/>
    <property type="evidence" value="ECO:0007669"/>
    <property type="project" value="UniProtKB-KW"/>
</dbReference>
<evidence type="ECO:0000256" key="10">
    <source>
        <dbReference type="ARBA" id="ARBA00022679"/>
    </source>
</evidence>
<feature type="domain" description="Protein kinase" evidence="25">
    <location>
        <begin position="1"/>
        <end position="250"/>
    </location>
</feature>
<feature type="non-terminal residue" evidence="26">
    <location>
        <position position="1"/>
    </location>
</feature>
<dbReference type="Gene3D" id="3.30.200.20">
    <property type="entry name" value="Phosphorylase Kinase, domain 1"/>
    <property type="match status" value="1"/>
</dbReference>
<sequence>GAFSVVRRCVKILSGQEYAAKIINTKKLSARDHQKLDREARICRLLKHPNIVRLHDSISEEAHHYLIFDLVTGGELFEDIVAREYYSEADASHCIQQILEAVLHCHQMGVVHRDLKPENLLLASKSKGAAVKLADFGLAIEVEGDQQAWFGFAGTPGYLSPEVLRKDPYGKAVDLWACGVILYILLVGYPPFWDEDQHRLYQQIKAGAYDFPSPEWDTVTPEAKDLINKMLTINPAKRITAAEALKHPWISHRSTVASCMHRQETVECLKKFNARRKLKGAILTTMLATRNFSGGKSGANKKADGVKESSESSNTTIEDEDTRVRKQEIIKVTEQLIEAISNGDFESYTKMCDPSVTAFEPEALGNLVEGLDFHRFYFENCEECENITRLNLKHSIAGTRLEVRLILYTRETAFCGKVLSLDDPFATPTFKLSRPCTFLIHGYRPTGSPPVWMTKMVQSILHRNDVNAIVVDWNRGAANLNYLQVVKNTRPVAETITRFINQTGLNLSSIHMIGVSLGAHISGFTGANFNGLIGRITALDPAGPSFRAKPLDERLDPSDAQFVDALHTDMDALGYRDALGHIDYYPNGGSDQPGCPKTIFSGSKYFKCDHQRAVFLYLDSINQTSSITAYPCSDYSNFLDGKCLNCERFNSSGCPVFGYDVTQWKEVLLKLGQTSTFFTTNQHSPYAKSGYKVEIVSWNSEVRWGYITITLKNSTQETEARIDHQKLKFEQYTEATLLAQFERDVYPVKTITLKYVTGNALTPRYKLRVLRFRLTPLKSGL</sequence>
<dbReference type="Pfam" id="PF08332">
    <property type="entry name" value="CaMKII_AD"/>
    <property type="match status" value="1"/>
</dbReference>
<evidence type="ECO:0000256" key="18">
    <source>
        <dbReference type="ARBA" id="ARBA00023157"/>
    </source>
</evidence>
<dbReference type="InterPro" id="IPR000734">
    <property type="entry name" value="TAG_lipase"/>
</dbReference>
<dbReference type="Proteomes" id="UP000727407">
    <property type="component" value="Unassembled WGS sequence"/>
</dbReference>
<evidence type="ECO:0000256" key="15">
    <source>
        <dbReference type="ARBA" id="ARBA00022963"/>
    </source>
</evidence>
<dbReference type="InterPro" id="IPR000719">
    <property type="entry name" value="Prot_kinase_dom"/>
</dbReference>
<keyword evidence="9" id="KW-0597">Phosphoprotein</keyword>
<keyword evidence="11" id="KW-0732">Signal</keyword>
<keyword evidence="16" id="KW-0443">Lipid metabolism</keyword>
<evidence type="ECO:0000256" key="21">
    <source>
        <dbReference type="ARBA" id="ARBA00047430"/>
    </source>
</evidence>
<keyword evidence="14" id="KW-0112">Calmodulin-binding</keyword>
<comment type="function">
    <text evidence="23">Hydrolyzes specifically phosphatidic acid (PA) to produce 2-acyl lysophosphatidic acid (LPA; a potent bioactive lipid mediator) and fatty acid. Does not hydrolyze other phospholipids, like phosphatidylserine (PS), phosphatidylcholine (PC) and phosphatidylethanolamine (PE) or triacylglycerol (TG).</text>
</comment>
<feature type="non-terminal residue" evidence="26">
    <location>
        <position position="781"/>
    </location>
</feature>
<evidence type="ECO:0000256" key="24">
    <source>
        <dbReference type="SAM" id="MobiDB-lite"/>
    </source>
</evidence>
<dbReference type="CDD" id="cd14086">
    <property type="entry name" value="STKc_CaMKII"/>
    <property type="match status" value="1"/>
</dbReference>
<dbReference type="FunFam" id="3.30.200.20:FF:000239">
    <property type="entry name" value="Calcium/calmodulin-dependent protein kinase type II subunit beta"/>
    <property type="match status" value="1"/>
</dbReference>
<keyword evidence="12 26" id="KW-0418">Kinase</keyword>
<comment type="subcellular location">
    <subcellularLocation>
        <location evidence="1">Cell membrane</location>
    </subcellularLocation>
    <subcellularLocation>
        <location evidence="2">Secreted</location>
    </subcellularLocation>
</comment>
<gene>
    <name evidence="26" type="primary">camk2a</name>
    <name evidence="26" type="ORF">DAT39_015969</name>
</gene>
<dbReference type="Pfam" id="PF00151">
    <property type="entry name" value="Lipase"/>
    <property type="match status" value="1"/>
</dbReference>
<comment type="catalytic activity">
    <reaction evidence="21">
        <text>L-seryl-[protein] + ATP = O-phospho-L-seryl-[protein] + ADP + H(+)</text>
        <dbReference type="Rhea" id="RHEA:17989"/>
        <dbReference type="Rhea" id="RHEA-COMP:9863"/>
        <dbReference type="Rhea" id="RHEA-COMP:11604"/>
        <dbReference type="ChEBI" id="CHEBI:15378"/>
        <dbReference type="ChEBI" id="CHEBI:29999"/>
        <dbReference type="ChEBI" id="CHEBI:30616"/>
        <dbReference type="ChEBI" id="CHEBI:83421"/>
        <dbReference type="ChEBI" id="CHEBI:456216"/>
        <dbReference type="EC" id="2.7.11.17"/>
    </reaction>
</comment>
<keyword evidence="27" id="KW-1185">Reference proteome</keyword>
<evidence type="ECO:0000313" key="27">
    <source>
        <dbReference type="Proteomes" id="UP000727407"/>
    </source>
</evidence>
<dbReference type="GO" id="GO:0006654">
    <property type="term" value="P:phosphatidic acid biosynthetic process"/>
    <property type="evidence" value="ECO:0007669"/>
    <property type="project" value="UniProtKB-ARBA"/>
</dbReference>
<dbReference type="FunFam" id="3.40.50.1820:FF:000063">
    <property type="entry name" value="Lipase member H"/>
    <property type="match status" value="1"/>
</dbReference>
<dbReference type="PROSITE" id="PS50011">
    <property type="entry name" value="PROTEIN_KINASE_DOM"/>
    <property type="match status" value="1"/>
</dbReference>
<keyword evidence="19" id="KW-0325">Glycoprotein</keyword>
<evidence type="ECO:0000256" key="7">
    <source>
        <dbReference type="ARBA" id="ARBA00022525"/>
    </source>
</evidence>
<comment type="similarity">
    <text evidence="3">Belongs to the protein kinase superfamily. CAMK Ser/Thr protein kinase family. CaMK subfamily.</text>
</comment>
<keyword evidence="15" id="KW-0442">Lipid degradation</keyword>
<comment type="catalytic activity">
    <reaction evidence="22">
        <text>1-hexadecanoyl-2-(9Z-octadecenoyl)-sn-glycero-3-phosphate + H2O = 2-(9Z-octadecenoyl)-sn-glycero-3-phosphate + hexadecanoate + H(+)</text>
        <dbReference type="Rhea" id="RHEA:40943"/>
        <dbReference type="ChEBI" id="CHEBI:7896"/>
        <dbReference type="ChEBI" id="CHEBI:15377"/>
        <dbReference type="ChEBI" id="CHEBI:15378"/>
        <dbReference type="ChEBI" id="CHEBI:64839"/>
        <dbReference type="ChEBI" id="CHEBI:77593"/>
    </reaction>
    <physiologicalReaction direction="left-to-right" evidence="22">
        <dbReference type="Rhea" id="RHEA:40944"/>
    </physiologicalReaction>
</comment>
<proteinExistence type="inferred from homology"/>
<dbReference type="EMBL" id="QNUK01000380">
    <property type="protein sequence ID" value="KAF5894322.1"/>
    <property type="molecule type" value="Genomic_DNA"/>
</dbReference>
<dbReference type="AlphaFoldDB" id="A0A8J4UG27"/>
<dbReference type="InterPro" id="IPR008271">
    <property type="entry name" value="Ser/Thr_kinase_AS"/>
</dbReference>
<dbReference type="InterPro" id="IPR011009">
    <property type="entry name" value="Kinase-like_dom_sf"/>
</dbReference>